<reference evidence="6" key="1">
    <citation type="submission" date="2016-10" db="EMBL/GenBank/DDBJ databases">
        <authorList>
            <person name="Varghese N."/>
            <person name="Submissions S."/>
        </authorList>
    </citation>
    <scope>NUCLEOTIDE SEQUENCE [LARGE SCALE GENOMIC DNA]</scope>
    <source>
        <strain evidence="6">DSM 44260</strain>
    </source>
</reference>
<dbReference type="RefSeq" id="WP_092774785.1">
    <property type="nucleotide sequence ID" value="NZ_FOGI01000001.1"/>
</dbReference>
<dbReference type="Proteomes" id="UP000199051">
    <property type="component" value="Unassembled WGS sequence"/>
</dbReference>
<dbReference type="CDD" id="cd04301">
    <property type="entry name" value="NAT_SF"/>
    <property type="match status" value="1"/>
</dbReference>
<dbReference type="PANTHER" id="PTHR10545">
    <property type="entry name" value="DIAMINE N-ACETYLTRANSFERASE"/>
    <property type="match status" value="1"/>
</dbReference>
<dbReference type="Pfam" id="PF00583">
    <property type="entry name" value="Acetyltransf_1"/>
    <property type="match status" value="1"/>
</dbReference>
<dbReference type="GO" id="GO:0008080">
    <property type="term" value="F:N-acetyltransferase activity"/>
    <property type="evidence" value="ECO:0007669"/>
    <property type="project" value="TreeGrafter"/>
</dbReference>
<protein>
    <submittedName>
        <fullName evidence="5">L-amino acid N-acyltransferase YncA</fullName>
    </submittedName>
</protein>
<evidence type="ECO:0000313" key="5">
    <source>
        <dbReference type="EMBL" id="SER09723.1"/>
    </source>
</evidence>
<evidence type="ECO:0000256" key="1">
    <source>
        <dbReference type="ARBA" id="ARBA00008694"/>
    </source>
</evidence>
<proteinExistence type="inferred from homology"/>
<dbReference type="SUPFAM" id="SSF55729">
    <property type="entry name" value="Acyl-CoA N-acyltransferases (Nat)"/>
    <property type="match status" value="1"/>
</dbReference>
<dbReference type="PANTHER" id="PTHR10545:SF29">
    <property type="entry name" value="GH14572P-RELATED"/>
    <property type="match status" value="1"/>
</dbReference>
<keyword evidence="6" id="KW-1185">Reference proteome</keyword>
<name>A0A1H9LFM1_9PSEU</name>
<evidence type="ECO:0000256" key="2">
    <source>
        <dbReference type="ARBA" id="ARBA00022679"/>
    </source>
</evidence>
<evidence type="ECO:0000313" key="6">
    <source>
        <dbReference type="Proteomes" id="UP000199051"/>
    </source>
</evidence>
<feature type="domain" description="N-acetyltransferase" evidence="4">
    <location>
        <begin position="2"/>
        <end position="148"/>
    </location>
</feature>
<dbReference type="PROSITE" id="PS51186">
    <property type="entry name" value="GNAT"/>
    <property type="match status" value="1"/>
</dbReference>
<dbReference type="Gene3D" id="3.40.630.30">
    <property type="match status" value="1"/>
</dbReference>
<dbReference type="InterPro" id="IPR000182">
    <property type="entry name" value="GNAT_dom"/>
</dbReference>
<dbReference type="AlphaFoldDB" id="A0A1H9LFM1"/>
<dbReference type="EMBL" id="FOGI01000001">
    <property type="protein sequence ID" value="SER09723.1"/>
    <property type="molecule type" value="Genomic_DNA"/>
</dbReference>
<gene>
    <name evidence="5" type="ORF">SAMN04487818_101572</name>
</gene>
<keyword evidence="3 5" id="KW-0012">Acyltransferase</keyword>
<comment type="similarity">
    <text evidence="1">Belongs to the acetyltransferase family.</text>
</comment>
<evidence type="ECO:0000256" key="3">
    <source>
        <dbReference type="ARBA" id="ARBA00023315"/>
    </source>
</evidence>
<accession>A0A1H9LFM1</accession>
<evidence type="ECO:0000259" key="4">
    <source>
        <dbReference type="PROSITE" id="PS51186"/>
    </source>
</evidence>
<keyword evidence="2 5" id="KW-0808">Transferase</keyword>
<organism evidence="5 6">
    <name type="scientific">Actinokineospora terrae</name>
    <dbReference type="NCBI Taxonomy" id="155974"/>
    <lineage>
        <taxon>Bacteria</taxon>
        <taxon>Bacillati</taxon>
        <taxon>Actinomycetota</taxon>
        <taxon>Actinomycetes</taxon>
        <taxon>Pseudonocardiales</taxon>
        <taxon>Pseudonocardiaceae</taxon>
        <taxon>Actinokineospora</taxon>
    </lineage>
</organism>
<dbReference type="InterPro" id="IPR051016">
    <property type="entry name" value="Diverse_Substrate_AcTransf"/>
</dbReference>
<dbReference type="FunFam" id="3.40.630.30:FF:000064">
    <property type="entry name" value="GNAT family acetyltransferase"/>
    <property type="match status" value="1"/>
</dbReference>
<dbReference type="InterPro" id="IPR016181">
    <property type="entry name" value="Acyl_CoA_acyltransferase"/>
</dbReference>
<dbReference type="STRING" id="155974.SAMN04487818_101572"/>
<sequence length="148" mass="16461">MTAVRAAERADLPTVLELIVEHAEYERAPAPGPGLAQRLDALLFGPAARLHCLLAEHADEVIGYATCSPEISTWDGWEYLHMDCLYLRPQARGHGIGQLLMDAVLHRARALGMAQVQWQTPTWNEGAIRFYRRLGATAADKIRFTQAL</sequence>